<comment type="similarity">
    <text evidence="1">Belongs to the UDP-glucose/GDP-mannose dehydrogenase family.</text>
</comment>
<accession>A0A6C0E0H5</accession>
<feature type="domain" description="UDP-glucose/GDP-mannose dehydrogenase N-terminal" evidence="3">
    <location>
        <begin position="47"/>
        <end position="157"/>
    </location>
</feature>
<dbReference type="SUPFAM" id="SSF51735">
    <property type="entry name" value="NAD(P)-binding Rossmann-fold domains"/>
    <property type="match status" value="1"/>
</dbReference>
<feature type="domain" description="UDP-glucose/GDP-mannose dehydrogenase dimerisation" evidence="2">
    <location>
        <begin position="183"/>
        <end position="279"/>
    </location>
</feature>
<dbReference type="GO" id="GO:0016616">
    <property type="term" value="F:oxidoreductase activity, acting on the CH-OH group of donors, NAD or NADP as acceptor"/>
    <property type="evidence" value="ECO:0007669"/>
    <property type="project" value="InterPro"/>
</dbReference>
<dbReference type="GO" id="GO:0016628">
    <property type="term" value="F:oxidoreductase activity, acting on the CH-CH group of donors, NAD or NADP as acceptor"/>
    <property type="evidence" value="ECO:0007669"/>
    <property type="project" value="InterPro"/>
</dbReference>
<evidence type="ECO:0000313" key="4">
    <source>
        <dbReference type="EMBL" id="QHT22192.1"/>
    </source>
</evidence>
<dbReference type="GO" id="GO:0051287">
    <property type="term" value="F:NAD binding"/>
    <property type="evidence" value="ECO:0007669"/>
    <property type="project" value="InterPro"/>
</dbReference>
<proteinExistence type="inferred from homology"/>
<dbReference type="InterPro" id="IPR008927">
    <property type="entry name" value="6-PGluconate_DH-like_C_sf"/>
</dbReference>
<dbReference type="InterPro" id="IPR014026">
    <property type="entry name" value="UDP-Glc/GDP-Man_DH_dimer"/>
</dbReference>
<dbReference type="PIRSF" id="PIRSF500136">
    <property type="entry name" value="UDP_ManNAc_DH"/>
    <property type="match status" value="1"/>
</dbReference>
<protein>
    <recommendedName>
        <fullName evidence="5">UDP-glucose/GDP-mannose dehydrogenase dimerisation domain-containing protein</fullName>
    </recommendedName>
</protein>
<dbReference type="InterPro" id="IPR028359">
    <property type="entry name" value="UDP_ManNAc/GlcNAc_DH"/>
</dbReference>
<dbReference type="Gene3D" id="1.10.1040.10">
    <property type="entry name" value="N-(1-d-carboxylethyl)-l-norvaline Dehydrogenase, domain 2"/>
    <property type="match status" value="1"/>
</dbReference>
<dbReference type="InterPro" id="IPR013328">
    <property type="entry name" value="6PGD_dom2"/>
</dbReference>
<evidence type="ECO:0000259" key="2">
    <source>
        <dbReference type="Pfam" id="PF00984"/>
    </source>
</evidence>
<dbReference type="PANTHER" id="PTHR43750:SF3">
    <property type="entry name" value="UDP-GLUCOSE 6-DEHYDROGENASE TUAD"/>
    <property type="match status" value="1"/>
</dbReference>
<evidence type="ECO:0000256" key="1">
    <source>
        <dbReference type="ARBA" id="ARBA00006601"/>
    </source>
</evidence>
<dbReference type="InterPro" id="IPR017476">
    <property type="entry name" value="UDP-Glc/GDP-Man"/>
</dbReference>
<sequence length="283" mass="32254">MHVNIIGYGYVGSSVGHICKKNHVKFSICDVITKDEKSAVNVFTSVKDTVHHSETLSDINYYFICVPTPSKSTGECDTTIVENVIDQIYKCHQKKTVVYIKSTIQPGTTRHINDNYHNSNAGFSVLFCPEFLREKSAHEDMFNSSFVLLGSSDGSYKSEFAEPFKHLYKHNSKINIIFKKSEACELFKYTINVFLSVKVWFFNELYQLSDKFNLPYTELQSLFPLDQRIGFSHTDVPGHDGYFGFGGTCFPKDTRALRHVQSSVGLPDTILSEILKRNDVMRH</sequence>
<dbReference type="PIRSF" id="PIRSF000124">
    <property type="entry name" value="UDPglc_GDPman_dh"/>
    <property type="match status" value="1"/>
</dbReference>
<dbReference type="Pfam" id="PF03721">
    <property type="entry name" value="UDPG_MGDP_dh_N"/>
    <property type="match status" value="1"/>
</dbReference>
<dbReference type="GO" id="GO:0000271">
    <property type="term" value="P:polysaccharide biosynthetic process"/>
    <property type="evidence" value="ECO:0007669"/>
    <property type="project" value="InterPro"/>
</dbReference>
<dbReference type="AlphaFoldDB" id="A0A6C0E0H5"/>
<dbReference type="InterPro" id="IPR001732">
    <property type="entry name" value="UDP-Glc/GDP-Man_DH_N"/>
</dbReference>
<organism evidence="4">
    <name type="scientific">viral metagenome</name>
    <dbReference type="NCBI Taxonomy" id="1070528"/>
    <lineage>
        <taxon>unclassified sequences</taxon>
        <taxon>metagenomes</taxon>
        <taxon>organismal metagenomes</taxon>
    </lineage>
</organism>
<dbReference type="Gene3D" id="3.40.50.720">
    <property type="entry name" value="NAD(P)-binding Rossmann-like Domain"/>
    <property type="match status" value="1"/>
</dbReference>
<evidence type="ECO:0008006" key="5">
    <source>
        <dbReference type="Google" id="ProtNLM"/>
    </source>
</evidence>
<dbReference type="EMBL" id="MN739708">
    <property type="protein sequence ID" value="QHT22192.1"/>
    <property type="molecule type" value="Genomic_DNA"/>
</dbReference>
<reference evidence="4" key="1">
    <citation type="journal article" date="2020" name="Nature">
        <title>Giant virus diversity and host interactions through global metagenomics.</title>
        <authorList>
            <person name="Schulz F."/>
            <person name="Roux S."/>
            <person name="Paez-Espino D."/>
            <person name="Jungbluth S."/>
            <person name="Walsh D.A."/>
            <person name="Denef V.J."/>
            <person name="McMahon K.D."/>
            <person name="Konstantinidis K.T."/>
            <person name="Eloe-Fadrosh E.A."/>
            <person name="Kyrpides N.C."/>
            <person name="Woyke T."/>
        </authorList>
    </citation>
    <scope>NUCLEOTIDE SEQUENCE</scope>
    <source>
        <strain evidence="4">GVMAG-M-3300023179-107</strain>
    </source>
</reference>
<dbReference type="PANTHER" id="PTHR43750">
    <property type="entry name" value="UDP-GLUCOSE 6-DEHYDROGENASE TUAD"/>
    <property type="match status" value="1"/>
</dbReference>
<dbReference type="SUPFAM" id="SSF48179">
    <property type="entry name" value="6-phosphogluconate dehydrogenase C-terminal domain-like"/>
    <property type="match status" value="1"/>
</dbReference>
<dbReference type="Pfam" id="PF00984">
    <property type="entry name" value="UDPG_MGDP_dh"/>
    <property type="match status" value="1"/>
</dbReference>
<dbReference type="InterPro" id="IPR036291">
    <property type="entry name" value="NAD(P)-bd_dom_sf"/>
</dbReference>
<evidence type="ECO:0000259" key="3">
    <source>
        <dbReference type="Pfam" id="PF03721"/>
    </source>
</evidence>
<name>A0A6C0E0H5_9ZZZZ</name>